<sequence>GSLTAVKVLSELVANRDNHIPTLAFRHALLRAQNDIVPAEMGDIFERYGNGACEIVGITRASKFPPVYRTDSLLTPARIRLNKQLLEKRSQPSRNFYGQTKKSKASSQKPIRFKWLYLPLAALYGKSRLHRERYQSLQCSRRSPPSGELRNFEDDERNYSQMDVLRFPLVSFKFSRKLVSFIVQPERPTCHQNKRDIEFIAAALIRGSLSARIAFKLMIFDQLQMRTLTQLWAAQFLMKSSKKEQPEKRASFGLRKRCKSALVKLLKCFWL</sequence>
<dbReference type="AlphaFoldDB" id="A0A085NN39"/>
<feature type="non-terminal residue" evidence="1">
    <location>
        <position position="1"/>
    </location>
</feature>
<proteinExistence type="predicted"/>
<dbReference type="EMBL" id="KL367485">
    <property type="protein sequence ID" value="KFD70885.1"/>
    <property type="molecule type" value="Genomic_DNA"/>
</dbReference>
<protein>
    <submittedName>
        <fullName evidence="1">Uncharacterized protein</fullName>
    </submittedName>
</protein>
<accession>A0A085NN39</accession>
<feature type="non-terminal residue" evidence="1">
    <location>
        <position position="271"/>
    </location>
</feature>
<evidence type="ECO:0000313" key="1">
    <source>
        <dbReference type="EMBL" id="KFD70885.1"/>
    </source>
</evidence>
<organism evidence="1">
    <name type="scientific">Trichuris suis</name>
    <name type="common">pig whipworm</name>
    <dbReference type="NCBI Taxonomy" id="68888"/>
    <lineage>
        <taxon>Eukaryota</taxon>
        <taxon>Metazoa</taxon>
        <taxon>Ecdysozoa</taxon>
        <taxon>Nematoda</taxon>
        <taxon>Enoplea</taxon>
        <taxon>Dorylaimia</taxon>
        <taxon>Trichinellida</taxon>
        <taxon>Trichuridae</taxon>
        <taxon>Trichuris</taxon>
    </lineage>
</organism>
<gene>
    <name evidence="1" type="ORF">M514_17007</name>
</gene>
<reference evidence="1" key="1">
    <citation type="journal article" date="2014" name="Nat. Genet.">
        <title>Genome and transcriptome of the porcine whipworm Trichuris suis.</title>
        <authorList>
            <person name="Jex A.R."/>
            <person name="Nejsum P."/>
            <person name="Schwarz E.M."/>
            <person name="Hu L."/>
            <person name="Young N.D."/>
            <person name="Hall R.S."/>
            <person name="Korhonen P.K."/>
            <person name="Liao S."/>
            <person name="Thamsborg S."/>
            <person name="Xia J."/>
            <person name="Xu P."/>
            <person name="Wang S."/>
            <person name="Scheerlinck J.P."/>
            <person name="Hofmann A."/>
            <person name="Sternberg P.W."/>
            <person name="Wang J."/>
            <person name="Gasser R.B."/>
        </authorList>
    </citation>
    <scope>NUCLEOTIDE SEQUENCE [LARGE SCALE GENOMIC DNA]</scope>
    <source>
        <strain evidence="1">DCEP-RM93F</strain>
    </source>
</reference>
<name>A0A085NN39_9BILA</name>
<dbReference type="Proteomes" id="UP000030758">
    <property type="component" value="Unassembled WGS sequence"/>
</dbReference>